<comment type="caution">
    <text evidence="3">The sequence shown here is derived from an EMBL/GenBank/DDBJ whole genome shotgun (WGS) entry which is preliminary data.</text>
</comment>
<feature type="transmembrane region" description="Helical" evidence="2">
    <location>
        <begin position="210"/>
        <end position="227"/>
    </location>
</feature>
<reference evidence="3 4" key="1">
    <citation type="submission" date="2019-03" db="EMBL/GenBank/DDBJ databases">
        <title>Sequencing the genomes of 1000 actinobacteria strains.</title>
        <authorList>
            <person name="Klenk H.-P."/>
        </authorList>
    </citation>
    <scope>NUCLEOTIDE SEQUENCE [LARGE SCALE GENOMIC DNA]</scope>
    <source>
        <strain evidence="3 4">DSM 44969</strain>
    </source>
</reference>
<feature type="compositionally biased region" description="Basic and acidic residues" evidence="1">
    <location>
        <begin position="48"/>
        <end position="62"/>
    </location>
</feature>
<organism evidence="3 4">
    <name type="scientific">Pseudonocardia endophytica</name>
    <dbReference type="NCBI Taxonomy" id="401976"/>
    <lineage>
        <taxon>Bacteria</taxon>
        <taxon>Bacillati</taxon>
        <taxon>Actinomycetota</taxon>
        <taxon>Actinomycetes</taxon>
        <taxon>Pseudonocardiales</taxon>
        <taxon>Pseudonocardiaceae</taxon>
        <taxon>Pseudonocardia</taxon>
    </lineage>
</organism>
<feature type="compositionally biased region" description="Basic and acidic residues" evidence="1">
    <location>
        <begin position="71"/>
        <end position="117"/>
    </location>
</feature>
<feature type="region of interest" description="Disordered" evidence="1">
    <location>
        <begin position="243"/>
        <end position="392"/>
    </location>
</feature>
<feature type="compositionally biased region" description="Acidic residues" evidence="1">
    <location>
        <begin position="302"/>
        <end position="317"/>
    </location>
</feature>
<feature type="transmembrane region" description="Helical" evidence="2">
    <location>
        <begin position="6"/>
        <end position="23"/>
    </location>
</feature>
<dbReference type="OrthoDB" id="3572424at2"/>
<dbReference type="EMBL" id="SMFZ01000001">
    <property type="protein sequence ID" value="TCK26682.1"/>
    <property type="molecule type" value="Genomic_DNA"/>
</dbReference>
<dbReference type="RefSeq" id="WP_132424280.1">
    <property type="nucleotide sequence ID" value="NZ_SMFZ01000001.1"/>
</dbReference>
<keyword evidence="2" id="KW-0472">Membrane</keyword>
<evidence type="ECO:0000313" key="3">
    <source>
        <dbReference type="EMBL" id="TCK26682.1"/>
    </source>
</evidence>
<keyword evidence="4" id="KW-1185">Reference proteome</keyword>
<feature type="transmembrane region" description="Helical" evidence="2">
    <location>
        <begin position="186"/>
        <end position="204"/>
    </location>
</feature>
<name>A0A4R1I902_PSEEN</name>
<dbReference type="InterPro" id="IPR053779">
    <property type="entry name" value="GlpR"/>
</dbReference>
<evidence type="ECO:0000313" key="4">
    <source>
        <dbReference type="Proteomes" id="UP000295560"/>
    </source>
</evidence>
<feature type="compositionally biased region" description="Basic and acidic residues" evidence="1">
    <location>
        <begin position="337"/>
        <end position="346"/>
    </location>
</feature>
<accession>A0A4R1I902</accession>
<feature type="region of interest" description="Disordered" evidence="1">
    <location>
        <begin position="48"/>
        <end position="166"/>
    </location>
</feature>
<dbReference type="AlphaFoldDB" id="A0A4R1I902"/>
<dbReference type="Proteomes" id="UP000295560">
    <property type="component" value="Unassembled WGS sequence"/>
</dbReference>
<feature type="compositionally biased region" description="Basic and acidic residues" evidence="1">
    <location>
        <begin position="285"/>
        <end position="295"/>
    </location>
</feature>
<protein>
    <submittedName>
        <fullName evidence="3">Uncharacterized protein</fullName>
    </submittedName>
</protein>
<sequence length="392" mass="43334">MPSSLIFAGLVVLWLLILVPAVARRQQEVARLSPAVLSGRVLERPMRHRIPEVDMTERRDDGGATTVGELARQRDDVPSPREGDEVDEAGDRPVDERDWYGPEAGRDGDVDSERETGSQDDEREDGEFDDELDRELDRDEIDREIDREDGRREAPAVRSYRPGRGGFDPEAAAATAHAKYAFRQRLVLALLVLLLGAAACALLVSDVFWWVAGGIGLALAGYLTYLRRQVRFEEDIRTRRTQRLNGPRRPVEVDGFDDAEFDGRDVDDRADDDRADDAEDVDDEDTRRDDRREGQRATGTAVEDDATDDEDWTADDDQTGRIRGTGEPLGVLPARCRTVDGPESTEHASSLPRISAAPTPPIPSGTSLVDVDDEDELDAAVGATDHRPAVGE</sequence>
<feature type="compositionally biased region" description="Basic and acidic residues" evidence="1">
    <location>
        <begin position="135"/>
        <end position="155"/>
    </location>
</feature>
<keyword evidence="2" id="KW-0812">Transmembrane</keyword>
<evidence type="ECO:0000256" key="2">
    <source>
        <dbReference type="SAM" id="Phobius"/>
    </source>
</evidence>
<evidence type="ECO:0000256" key="1">
    <source>
        <dbReference type="SAM" id="MobiDB-lite"/>
    </source>
</evidence>
<gene>
    <name evidence="3" type="ORF">EV378_2524</name>
</gene>
<feature type="compositionally biased region" description="Acidic residues" evidence="1">
    <location>
        <begin position="118"/>
        <end position="134"/>
    </location>
</feature>
<proteinExistence type="predicted"/>
<keyword evidence="2" id="KW-1133">Transmembrane helix</keyword>
<dbReference type="NCBIfam" id="NF045516">
    <property type="entry name" value="GlpR"/>
    <property type="match status" value="1"/>
</dbReference>
<feature type="compositionally biased region" description="Acidic residues" evidence="1">
    <location>
        <begin position="268"/>
        <end position="284"/>
    </location>
</feature>